<name>A0ABT8BC72_9NEIS</name>
<keyword evidence="4 10" id="KW-1134">Transmembrane beta strand</keyword>
<evidence type="ECO:0000259" key="14">
    <source>
        <dbReference type="Pfam" id="PF07715"/>
    </source>
</evidence>
<feature type="domain" description="TonB-dependent receptor plug" evidence="14">
    <location>
        <begin position="58"/>
        <end position="169"/>
    </location>
</feature>
<dbReference type="InterPro" id="IPR000531">
    <property type="entry name" value="Beta-barrel_TonB"/>
</dbReference>
<keyword evidence="7 10" id="KW-0472">Membrane</keyword>
<dbReference type="InterPro" id="IPR037066">
    <property type="entry name" value="Plug_dom_sf"/>
</dbReference>
<dbReference type="InterPro" id="IPR012910">
    <property type="entry name" value="Plug_dom"/>
</dbReference>
<keyword evidence="6 11" id="KW-0798">TonB box</keyword>
<evidence type="ECO:0000259" key="13">
    <source>
        <dbReference type="Pfam" id="PF00593"/>
    </source>
</evidence>
<protein>
    <submittedName>
        <fullName evidence="15">TonB-dependent receptor</fullName>
    </submittedName>
</protein>
<dbReference type="Gene3D" id="2.40.170.20">
    <property type="entry name" value="TonB-dependent receptor, beta-barrel domain"/>
    <property type="match status" value="1"/>
</dbReference>
<evidence type="ECO:0000256" key="7">
    <source>
        <dbReference type="ARBA" id="ARBA00023136"/>
    </source>
</evidence>
<feature type="signal peptide" evidence="12">
    <location>
        <begin position="1"/>
        <end position="31"/>
    </location>
</feature>
<evidence type="ECO:0000256" key="5">
    <source>
        <dbReference type="ARBA" id="ARBA00022692"/>
    </source>
</evidence>
<keyword evidence="3 10" id="KW-0813">Transport</keyword>
<evidence type="ECO:0000256" key="10">
    <source>
        <dbReference type="PROSITE-ProRule" id="PRU01360"/>
    </source>
</evidence>
<accession>A0ABT8BC72</accession>
<feature type="domain" description="TonB-dependent receptor-like beta-barrel" evidence="13">
    <location>
        <begin position="410"/>
        <end position="888"/>
    </location>
</feature>
<evidence type="ECO:0000256" key="1">
    <source>
        <dbReference type="ARBA" id="ARBA00004571"/>
    </source>
</evidence>
<evidence type="ECO:0000256" key="2">
    <source>
        <dbReference type="ARBA" id="ARBA00009810"/>
    </source>
</evidence>
<dbReference type="PANTHER" id="PTHR47234:SF2">
    <property type="entry name" value="TONB-DEPENDENT RECEPTOR"/>
    <property type="match status" value="1"/>
</dbReference>
<dbReference type="EMBL" id="JAUFPU010000023">
    <property type="protein sequence ID" value="MDN3579161.1"/>
    <property type="molecule type" value="Genomic_DNA"/>
</dbReference>
<dbReference type="Pfam" id="PF07715">
    <property type="entry name" value="Plug"/>
    <property type="match status" value="1"/>
</dbReference>
<keyword evidence="9 10" id="KW-0998">Cell outer membrane</keyword>
<dbReference type="InterPro" id="IPR039426">
    <property type="entry name" value="TonB-dep_rcpt-like"/>
</dbReference>
<evidence type="ECO:0000313" key="16">
    <source>
        <dbReference type="Proteomes" id="UP001180081"/>
    </source>
</evidence>
<evidence type="ECO:0000256" key="11">
    <source>
        <dbReference type="RuleBase" id="RU003357"/>
    </source>
</evidence>
<evidence type="ECO:0000256" key="6">
    <source>
        <dbReference type="ARBA" id="ARBA00023077"/>
    </source>
</evidence>
<reference evidence="15" key="2">
    <citation type="submission" date="2023-06" db="EMBL/GenBank/DDBJ databases">
        <authorList>
            <person name="Lucena T."/>
            <person name="Sun Q."/>
        </authorList>
    </citation>
    <scope>NUCLEOTIDE SEQUENCE</scope>
    <source>
        <strain evidence="15">CECT 7703</strain>
    </source>
</reference>
<evidence type="ECO:0000256" key="4">
    <source>
        <dbReference type="ARBA" id="ARBA00022452"/>
    </source>
</evidence>
<keyword evidence="16" id="KW-1185">Reference proteome</keyword>
<dbReference type="PROSITE" id="PS52016">
    <property type="entry name" value="TONB_DEPENDENT_REC_3"/>
    <property type="match status" value="1"/>
</dbReference>
<keyword evidence="12" id="KW-0732">Signal</keyword>
<dbReference type="Pfam" id="PF00593">
    <property type="entry name" value="TonB_dep_Rec_b-barrel"/>
    <property type="match status" value="1"/>
</dbReference>
<comment type="subcellular location">
    <subcellularLocation>
        <location evidence="1 10">Cell outer membrane</location>
        <topology evidence="1 10">Multi-pass membrane protein</topology>
    </subcellularLocation>
</comment>
<proteinExistence type="inferred from homology"/>
<dbReference type="PANTHER" id="PTHR47234">
    <property type="match status" value="1"/>
</dbReference>
<keyword evidence="5 10" id="KW-0812">Transmembrane</keyword>
<feature type="chain" id="PRO_5046076983" evidence="12">
    <location>
        <begin position="32"/>
        <end position="928"/>
    </location>
</feature>
<sequence length="928" mass="98510">MIREITLMRIKQLAYAIGMIGIATSVGFAHAAEEASSTEKIEITGSSIKRRANQGSLPVQVMTKEEISRSGATSTEQLLASISAISSAGGTTNSTGAGSSTYGLSSISLRGLDSDRTLVLVNGRRVAAFAGGGGATVNVNSIPLSAIERVEVLKDGASGVYGSDAIAGVVNFILSKNFKGVELGAQAGQATRDGGGDSEKYSIVAGFGSLDDHGFNITVAGSYEKEDVLKAKDREFAKSGNVLPYFTNGATGQGNIEGVWVNGDRHPTLWGTSPASGYGNPAAVGGKCASIQMFNAGTTSKGGPYCAYDSAPDVGLVPDRELTNFAANFSAKLGENLSFFGDALWSESVVKQSFQANPVRNSFLVTDSLFAAQGVDAALLMKPSNPNYHIAADYLNSIGAGALVGQTLAVTSRTLGFGGRKGEDKSEQSRLVAGLRGNFASQDFEVAYSVNKSETNSRVTDGYFSQVAYAKIINDTNSWNPWAPDGIGNASVLSALKGAAYVGPSLSAESTSDVFDGKISGDLFDLGDRPVQYAAGFQHRKEEYITRPSAALETGDIAGLGGSVPPVNRDRNVRAFFGEVVVPVLSNLEANLSIRNDRYNDVGSANNYKASLRWNPTRAFMVRASAGTGFRAPTLTDLWRPQSLGTSEQFTYKNPKDGKVYEDVQVNSLTGGNPNLRPEESDQSSVGFQFSPNSKFTIGVDLWNVKVEDILSTPSAQETVAGFLKGDSAYAGKVTLDANGDVQSIVQTLANVGSAKVSGVDLDLAYRDNFSFGRIEVALNGTYMSKFDQTSPGGFLSHKVGTIVEPDGNPVLDADQGGVVLRWKHVLAANWSTGPWAAGIAQNFYKRYEAGNDLNGDKVFVPSQAIYDLNLAYSGIKGLKLGLGVKNLFDRDPPIFVPVSNQFQYGYDISLYDPRARFVYLNASYKFF</sequence>
<dbReference type="SUPFAM" id="SSF56935">
    <property type="entry name" value="Porins"/>
    <property type="match status" value="1"/>
</dbReference>
<evidence type="ECO:0000313" key="15">
    <source>
        <dbReference type="EMBL" id="MDN3579161.1"/>
    </source>
</evidence>
<evidence type="ECO:0000256" key="3">
    <source>
        <dbReference type="ARBA" id="ARBA00022448"/>
    </source>
</evidence>
<evidence type="ECO:0000256" key="8">
    <source>
        <dbReference type="ARBA" id="ARBA00023170"/>
    </source>
</evidence>
<dbReference type="InterPro" id="IPR036942">
    <property type="entry name" value="Beta-barrel_TonB_sf"/>
</dbReference>
<evidence type="ECO:0000256" key="12">
    <source>
        <dbReference type="SAM" id="SignalP"/>
    </source>
</evidence>
<dbReference type="CDD" id="cd01347">
    <property type="entry name" value="ligand_gated_channel"/>
    <property type="match status" value="1"/>
</dbReference>
<dbReference type="Proteomes" id="UP001180081">
    <property type="component" value="Unassembled WGS sequence"/>
</dbReference>
<keyword evidence="8 15" id="KW-0675">Receptor</keyword>
<comment type="caution">
    <text evidence="15">The sequence shown here is derived from an EMBL/GenBank/DDBJ whole genome shotgun (WGS) entry which is preliminary data.</text>
</comment>
<comment type="similarity">
    <text evidence="2 10 11">Belongs to the TonB-dependent receptor family.</text>
</comment>
<gene>
    <name evidence="15" type="ORF">QWZ03_20535</name>
</gene>
<organism evidence="15 16">
    <name type="scientific">Chitinimonas viridis</name>
    <dbReference type="NCBI Taxonomy" id="664880"/>
    <lineage>
        <taxon>Bacteria</taxon>
        <taxon>Pseudomonadati</taxon>
        <taxon>Pseudomonadota</taxon>
        <taxon>Betaproteobacteria</taxon>
        <taxon>Neisseriales</taxon>
        <taxon>Chitinibacteraceae</taxon>
        <taxon>Chitinimonas</taxon>
    </lineage>
</organism>
<dbReference type="RefSeq" id="WP_290334473.1">
    <property type="nucleotide sequence ID" value="NZ_JAUFPU010000023.1"/>
</dbReference>
<reference evidence="15" key="1">
    <citation type="journal article" date="2014" name="Int. J. Syst. Evol. Microbiol.">
        <title>Complete genome of a new Firmicutes species belonging to the dominant human colonic microbiota ('Ruminococcus bicirculans') reveals two chromosomes and a selective capacity to utilize plant glucans.</title>
        <authorList>
            <consortium name="NISC Comparative Sequencing Program"/>
            <person name="Wegmann U."/>
            <person name="Louis P."/>
            <person name="Goesmann A."/>
            <person name="Henrissat B."/>
            <person name="Duncan S.H."/>
            <person name="Flint H.J."/>
        </authorList>
    </citation>
    <scope>NUCLEOTIDE SEQUENCE</scope>
    <source>
        <strain evidence="15">CECT 7703</strain>
    </source>
</reference>
<dbReference type="Gene3D" id="2.170.130.10">
    <property type="entry name" value="TonB-dependent receptor, plug domain"/>
    <property type="match status" value="1"/>
</dbReference>
<evidence type="ECO:0000256" key="9">
    <source>
        <dbReference type="ARBA" id="ARBA00023237"/>
    </source>
</evidence>